<keyword evidence="5" id="KW-1185">Reference proteome</keyword>
<dbReference type="Gene3D" id="3.40.50.1820">
    <property type="entry name" value="alpha/beta hydrolase"/>
    <property type="match status" value="1"/>
</dbReference>
<dbReference type="GO" id="GO:0016787">
    <property type="term" value="F:hydrolase activity"/>
    <property type="evidence" value="ECO:0007669"/>
    <property type="project" value="UniProtKB-KW"/>
</dbReference>
<proteinExistence type="predicted"/>
<protein>
    <submittedName>
        <fullName evidence="4">Alpha/beta hydrolase</fullName>
    </submittedName>
</protein>
<evidence type="ECO:0000256" key="2">
    <source>
        <dbReference type="SAM" id="SignalP"/>
    </source>
</evidence>
<dbReference type="PANTHER" id="PTHR48081:SF9">
    <property type="entry name" value="CARBOXYLESTERASE"/>
    <property type="match status" value="1"/>
</dbReference>
<dbReference type="SUPFAM" id="SSF53474">
    <property type="entry name" value="alpha/beta-Hydrolases"/>
    <property type="match status" value="1"/>
</dbReference>
<feature type="chain" id="PRO_5046039677" evidence="2">
    <location>
        <begin position="24"/>
        <end position="299"/>
    </location>
</feature>
<keyword evidence="2" id="KW-0732">Signal</keyword>
<dbReference type="EMBL" id="JAVRHY010000012">
    <property type="protein sequence ID" value="MDT0619257.1"/>
    <property type="molecule type" value="Genomic_DNA"/>
</dbReference>
<organism evidence="4 5">
    <name type="scientific">Spectribacter acetivorans</name>
    <dbReference type="NCBI Taxonomy" id="3075603"/>
    <lineage>
        <taxon>Bacteria</taxon>
        <taxon>Pseudomonadati</taxon>
        <taxon>Pseudomonadota</taxon>
        <taxon>Gammaproteobacteria</taxon>
        <taxon>Salinisphaerales</taxon>
        <taxon>Salinisphaeraceae</taxon>
        <taxon>Spectribacter</taxon>
    </lineage>
</organism>
<sequence length="299" mass="32217">MPLFRAGLVARVLAVSLLTALTAACSGQQLVNTLASTGGYELHAGQTYGDLPRQQLDVYEPENDAPDRPVVVFFYGGRWSSGERAGFRFVAQALTSRGYVAVVPDYRLYPEVRFPDFVEDGARATAWAREHAADYGGDPGRLFLMGHSAGAHIAAMLATDERYLQVVGGSPDWLAGMIGLAGPYEFLPITAEDLKETFGPEDAWPASQPVNFVDGNEPPMLLMHGADDVTVHAEDSEILAEKVHAAGGQVALELYPGIGHIRLIGNLALPLRWFAPQLDRIAAFVDETVATVGPSPETR</sequence>
<name>A0ABU3B9V6_9GAMM</name>
<comment type="caution">
    <text evidence="4">The sequence shown here is derived from an EMBL/GenBank/DDBJ whole genome shotgun (WGS) entry which is preliminary data.</text>
</comment>
<dbReference type="InterPro" id="IPR050300">
    <property type="entry name" value="GDXG_lipolytic_enzyme"/>
</dbReference>
<dbReference type="Pfam" id="PF20434">
    <property type="entry name" value="BD-FAE"/>
    <property type="match status" value="1"/>
</dbReference>
<feature type="signal peptide" evidence="2">
    <location>
        <begin position="1"/>
        <end position="23"/>
    </location>
</feature>
<evidence type="ECO:0000256" key="1">
    <source>
        <dbReference type="ARBA" id="ARBA00022801"/>
    </source>
</evidence>
<evidence type="ECO:0000259" key="3">
    <source>
        <dbReference type="Pfam" id="PF20434"/>
    </source>
</evidence>
<reference evidence="4 5" key="1">
    <citation type="submission" date="2023-09" db="EMBL/GenBank/DDBJ databases">
        <authorList>
            <person name="Rey-Velasco X."/>
        </authorList>
    </citation>
    <scope>NUCLEOTIDE SEQUENCE [LARGE SCALE GENOMIC DNA]</scope>
    <source>
        <strain evidence="4 5">P385</strain>
    </source>
</reference>
<dbReference type="RefSeq" id="WP_311659630.1">
    <property type="nucleotide sequence ID" value="NZ_JAVRHY010000012.1"/>
</dbReference>
<dbReference type="PANTHER" id="PTHR48081">
    <property type="entry name" value="AB HYDROLASE SUPERFAMILY PROTEIN C4A8.06C"/>
    <property type="match status" value="1"/>
</dbReference>
<gene>
    <name evidence="4" type="ORF">RM531_12295</name>
</gene>
<dbReference type="PROSITE" id="PS51257">
    <property type="entry name" value="PROKAR_LIPOPROTEIN"/>
    <property type="match status" value="1"/>
</dbReference>
<evidence type="ECO:0000313" key="5">
    <source>
        <dbReference type="Proteomes" id="UP001259982"/>
    </source>
</evidence>
<dbReference type="InterPro" id="IPR029058">
    <property type="entry name" value="AB_hydrolase_fold"/>
</dbReference>
<dbReference type="InterPro" id="IPR049492">
    <property type="entry name" value="BD-FAE-like_dom"/>
</dbReference>
<dbReference type="Proteomes" id="UP001259982">
    <property type="component" value="Unassembled WGS sequence"/>
</dbReference>
<evidence type="ECO:0000313" key="4">
    <source>
        <dbReference type="EMBL" id="MDT0619257.1"/>
    </source>
</evidence>
<accession>A0ABU3B9V6</accession>
<keyword evidence="1 4" id="KW-0378">Hydrolase</keyword>
<feature type="domain" description="BD-FAE-like" evidence="3">
    <location>
        <begin position="56"/>
        <end position="242"/>
    </location>
</feature>